<keyword evidence="6" id="KW-0539">Nucleus</keyword>
<name>A0A1U7Z1I2_NELNU</name>
<dbReference type="Pfam" id="PF10551">
    <property type="entry name" value="MULE"/>
    <property type="match status" value="1"/>
</dbReference>
<comment type="subcellular location">
    <subcellularLocation>
        <location evidence="6">Nucleus</location>
    </subcellularLocation>
</comment>
<comment type="function">
    <text evidence="6">Putative transcription activator involved in regulating light control of development.</text>
</comment>
<dbReference type="OMA" id="IDVECAC"/>
<reference evidence="10 11" key="1">
    <citation type="submission" date="2025-04" db="UniProtKB">
        <authorList>
            <consortium name="RefSeq"/>
        </authorList>
    </citation>
    <scope>IDENTIFICATION</scope>
</reference>
<dbReference type="PANTHER" id="PTHR31669:SF281">
    <property type="entry name" value="PROTEIN FAR1-RELATED SEQUENCE"/>
    <property type="match status" value="1"/>
</dbReference>
<keyword evidence="3 5" id="KW-0863">Zinc-finger</keyword>
<gene>
    <name evidence="10 11" type="primary">LOC104589322</name>
</gene>
<evidence type="ECO:0000256" key="2">
    <source>
        <dbReference type="ARBA" id="ARBA00022723"/>
    </source>
</evidence>
<evidence type="ECO:0000256" key="6">
    <source>
        <dbReference type="RuleBase" id="RU367018"/>
    </source>
</evidence>
<dbReference type="InterPro" id="IPR006564">
    <property type="entry name" value="Znf_PMZ"/>
</dbReference>
<accession>A0A1U7Z1I2</accession>
<dbReference type="GO" id="GO:0006355">
    <property type="term" value="P:regulation of DNA-templated transcription"/>
    <property type="evidence" value="ECO:0007669"/>
    <property type="project" value="UniProtKB-UniRule"/>
</dbReference>
<evidence type="ECO:0000256" key="4">
    <source>
        <dbReference type="ARBA" id="ARBA00022833"/>
    </source>
</evidence>
<evidence type="ECO:0000313" key="11">
    <source>
        <dbReference type="RefSeq" id="XP_010245900.1"/>
    </source>
</evidence>
<dbReference type="OrthoDB" id="2402896at2759"/>
<dbReference type="SMART" id="SM00575">
    <property type="entry name" value="ZnF_PMZ"/>
    <property type="match status" value="1"/>
</dbReference>
<organism evidence="9 10">
    <name type="scientific">Nelumbo nucifera</name>
    <name type="common">Sacred lotus</name>
    <dbReference type="NCBI Taxonomy" id="4432"/>
    <lineage>
        <taxon>Eukaryota</taxon>
        <taxon>Viridiplantae</taxon>
        <taxon>Streptophyta</taxon>
        <taxon>Embryophyta</taxon>
        <taxon>Tracheophyta</taxon>
        <taxon>Spermatophyta</taxon>
        <taxon>Magnoliopsida</taxon>
        <taxon>Proteales</taxon>
        <taxon>Nelumbonaceae</taxon>
        <taxon>Nelumbo</taxon>
    </lineage>
</organism>
<dbReference type="Pfam" id="PF04434">
    <property type="entry name" value="SWIM"/>
    <property type="match status" value="1"/>
</dbReference>
<evidence type="ECO:0000256" key="5">
    <source>
        <dbReference type="PROSITE-ProRule" id="PRU00325"/>
    </source>
</evidence>
<dbReference type="GeneID" id="104589322"/>
<sequence>MSGEDHVISNSQTEEGTEMECTSARRLDSCNASQSNAPIEKVGQKDWEPKVGMIFETWSDAYHFYCEYAKNVGFSVRIQGGNKSKSGVFKNRLFVCSFEGHRAFDKRRIHVKYRRDNRRTGCEAQLTIVLQDNGKYCVSKFEGTHNHPVLNPRISHMLRTQGKVTVADATHSKLSNSPGIHPKPKLILPKPTLESVNKQAGEFQNLGLTHADYNNYLLAKRKRGMSVGGEQVERLQNLEFSHGDYNNYLDAKRKREMEKGGAGVILKYFEKMQEESRSSFHSIQLDATDQITNIFWADARMVVDYNCFGDVVCFDTTFRTNDEEPLFALFLGVNHHKQTVIFGAALLYDETINSFKWVFQSFLKAMSGKQPKTVLTDQDAAITNVIKQIFPEAGHRFCIWHIHQNAIKRLATIFSSSSSFEKDFSRCIYECEEEEGFFAAWNELLIKYDLKENIWLQGLFEVKKKWALPYGRNQFCADMKSTQRSENIDNSWRGYLKLASTLSQIFKQFEKAVANCRLKELEMDIKMSQSVSHLPFPIQMLKQVASIYTPTVYKVFEKEYSEALDSVILSKVEAGTTIKYRVKYCNRPYEHVVTFDSSNLAIVCSCKKFEFVGIVCSHALYILLERQVKLLPPQYILKRWTRYAKYGPLIDYRGCAIELEPNVGYSMMFKELQRVCGEASARAAEDKKAFLFLLDVYKHARQGLEEILKNRSAPEYGVDLSSFF</sequence>
<dbReference type="InterPro" id="IPR018289">
    <property type="entry name" value="MULE_transposase_dom"/>
</dbReference>
<dbReference type="AlphaFoldDB" id="A0A1U7Z1I2"/>
<proteinExistence type="inferred from homology"/>
<dbReference type="STRING" id="4432.A0A1U7Z1I2"/>
<evidence type="ECO:0000256" key="3">
    <source>
        <dbReference type="ARBA" id="ARBA00022771"/>
    </source>
</evidence>
<dbReference type="InterPro" id="IPR031052">
    <property type="entry name" value="FHY3/FAR1"/>
</dbReference>
<dbReference type="PANTHER" id="PTHR31669">
    <property type="entry name" value="PROTEIN FAR1-RELATED SEQUENCE 10-RELATED"/>
    <property type="match status" value="1"/>
</dbReference>
<keyword evidence="9" id="KW-1185">Reference proteome</keyword>
<protein>
    <recommendedName>
        <fullName evidence="6">Protein FAR1-RELATED SEQUENCE</fullName>
    </recommendedName>
</protein>
<evidence type="ECO:0000313" key="10">
    <source>
        <dbReference type="RefSeq" id="XP_010245899.1"/>
    </source>
</evidence>
<dbReference type="PROSITE" id="PS50966">
    <property type="entry name" value="ZF_SWIM"/>
    <property type="match status" value="1"/>
</dbReference>
<dbReference type="InterPro" id="IPR004330">
    <property type="entry name" value="FAR1_DNA_bnd_dom"/>
</dbReference>
<keyword evidence="2 6" id="KW-0479">Metal-binding</keyword>
<dbReference type="GO" id="GO:0008270">
    <property type="term" value="F:zinc ion binding"/>
    <property type="evidence" value="ECO:0007669"/>
    <property type="project" value="UniProtKB-UniRule"/>
</dbReference>
<dbReference type="RefSeq" id="XP_010245900.1">
    <property type="nucleotide sequence ID" value="XM_010247598.2"/>
</dbReference>
<dbReference type="Pfam" id="PF03101">
    <property type="entry name" value="FAR1"/>
    <property type="match status" value="1"/>
</dbReference>
<feature type="region of interest" description="Disordered" evidence="7">
    <location>
        <begin position="1"/>
        <end position="20"/>
    </location>
</feature>
<comment type="similarity">
    <text evidence="1 6">Belongs to the FHY3/FAR1 family.</text>
</comment>
<dbReference type="Proteomes" id="UP000189703">
    <property type="component" value="Unplaced"/>
</dbReference>
<evidence type="ECO:0000256" key="7">
    <source>
        <dbReference type="SAM" id="MobiDB-lite"/>
    </source>
</evidence>
<dbReference type="GO" id="GO:0005634">
    <property type="term" value="C:nucleus"/>
    <property type="evidence" value="ECO:0007669"/>
    <property type="project" value="UniProtKB-SubCell"/>
</dbReference>
<keyword evidence="4 6" id="KW-0862">Zinc</keyword>
<dbReference type="RefSeq" id="XP_010245899.1">
    <property type="nucleotide sequence ID" value="XM_010247597.2"/>
</dbReference>
<evidence type="ECO:0000256" key="1">
    <source>
        <dbReference type="ARBA" id="ARBA00005889"/>
    </source>
</evidence>
<dbReference type="eggNOG" id="ENOG502QSMI">
    <property type="taxonomic scope" value="Eukaryota"/>
</dbReference>
<evidence type="ECO:0000259" key="8">
    <source>
        <dbReference type="PROSITE" id="PS50966"/>
    </source>
</evidence>
<feature type="domain" description="SWIM-type" evidence="8">
    <location>
        <begin position="589"/>
        <end position="627"/>
    </location>
</feature>
<dbReference type="InterPro" id="IPR007527">
    <property type="entry name" value="Znf_SWIM"/>
</dbReference>
<evidence type="ECO:0000313" key="9">
    <source>
        <dbReference type="Proteomes" id="UP000189703"/>
    </source>
</evidence>
<dbReference type="KEGG" id="nnu:104589322"/>